<protein>
    <recommendedName>
        <fullName evidence="4">Sulfotransferase domain-containing protein</fullName>
    </recommendedName>
</protein>
<keyword evidence="2" id="KW-0175">Coiled coil</keyword>
<evidence type="ECO:0000256" key="1">
    <source>
        <dbReference type="ARBA" id="ARBA00010236"/>
    </source>
</evidence>
<organism evidence="3">
    <name type="scientific">Ditylum brightwellii</name>
    <dbReference type="NCBI Taxonomy" id="49249"/>
    <lineage>
        <taxon>Eukaryota</taxon>
        <taxon>Sar</taxon>
        <taxon>Stramenopiles</taxon>
        <taxon>Ochrophyta</taxon>
        <taxon>Bacillariophyta</taxon>
        <taxon>Mediophyceae</taxon>
        <taxon>Lithodesmiophycidae</taxon>
        <taxon>Lithodesmiales</taxon>
        <taxon>Lithodesmiaceae</taxon>
        <taxon>Ditylum</taxon>
    </lineage>
</organism>
<feature type="coiled-coil region" evidence="2">
    <location>
        <begin position="354"/>
        <end position="381"/>
    </location>
</feature>
<dbReference type="SUPFAM" id="SSF52540">
    <property type="entry name" value="P-loop containing nucleoside triphosphate hydrolases"/>
    <property type="match status" value="1"/>
</dbReference>
<dbReference type="EMBL" id="HBGN01030985">
    <property type="protein sequence ID" value="CAD9347565.1"/>
    <property type="molecule type" value="Transcribed_RNA"/>
</dbReference>
<reference evidence="3" key="1">
    <citation type="submission" date="2021-01" db="EMBL/GenBank/DDBJ databases">
        <authorList>
            <person name="Corre E."/>
            <person name="Pelletier E."/>
            <person name="Niang G."/>
            <person name="Scheremetjew M."/>
            <person name="Finn R."/>
            <person name="Kale V."/>
            <person name="Holt S."/>
            <person name="Cochrane G."/>
            <person name="Meng A."/>
            <person name="Brown T."/>
            <person name="Cohen L."/>
        </authorList>
    </citation>
    <scope>NUCLEOTIDE SEQUENCE</scope>
    <source>
        <strain evidence="3">Pop2</strain>
    </source>
</reference>
<dbReference type="Gene3D" id="3.40.50.300">
    <property type="entry name" value="P-loop containing nucleotide triphosphate hydrolases"/>
    <property type="match status" value="1"/>
</dbReference>
<proteinExistence type="inferred from homology"/>
<evidence type="ECO:0000256" key="2">
    <source>
        <dbReference type="SAM" id="Coils"/>
    </source>
</evidence>
<dbReference type="PANTHER" id="PTHR45964">
    <property type="entry name" value="WSCD FAMILY MEMBER CG9164"/>
    <property type="match status" value="1"/>
</dbReference>
<comment type="similarity">
    <text evidence="1">Belongs to the WSCD family.</text>
</comment>
<dbReference type="InterPro" id="IPR027417">
    <property type="entry name" value="P-loop_NTPase"/>
</dbReference>
<name>A0A7S1ZS57_9STRA</name>
<dbReference type="InterPro" id="IPR051589">
    <property type="entry name" value="Sialate-O-sulfotransferase"/>
</dbReference>
<evidence type="ECO:0008006" key="4">
    <source>
        <dbReference type="Google" id="ProtNLM"/>
    </source>
</evidence>
<dbReference type="PANTHER" id="PTHR45964:SF5">
    <property type="entry name" value="WSCD FAMILY MEMBER CG9164"/>
    <property type="match status" value="1"/>
</dbReference>
<sequence>MVPNGSARRMSAALLVACTTYLAVDTFFSLPSYVMEESSRGLRQDSRRNSETEQTSRGLVAFLYCTVEDLHEPEEPIVPVYSAAYPGSGSQMTHYLYEALTGLPASDDWGARGDDGIYVALKTHYPARKHYVEGADKMDRAILQLRNPLHALPSHASFMFEMKNGIPDHSVYAPAKFWTEWRDENFDAEMESWVDHLEYWVENYDGEKGERIVISYEDLIPKETGPKTTAYISHFLAQSEGVTTIFHEKIPCVWDKVVNYEKYNGRRFLNEFLDKNEEWVKRNVGKAKLMIEKYPEEIDSHVARKLFNFDDPFHPHASRRQGARVEYTFTEEQLETMLNKLIVLQDRYLSRGTEERLEGILSRYVAEVKEAKEEAAGSEEK</sequence>
<evidence type="ECO:0000313" key="3">
    <source>
        <dbReference type="EMBL" id="CAD9347565.1"/>
    </source>
</evidence>
<dbReference type="AlphaFoldDB" id="A0A7S1ZS57"/>
<gene>
    <name evidence="3" type="ORF">DBRI1063_LOCUS19954</name>
</gene>
<accession>A0A7S1ZS57</accession>